<proteinExistence type="predicted"/>
<accession>A0A8A1M6I8</accession>
<dbReference type="AlphaFoldDB" id="A0A8A1M6I8"/>
<reference evidence="1" key="1">
    <citation type="submission" date="2021-01" db="EMBL/GenBank/DDBJ databases">
        <title>Chromosome-level genome assembly of a human fungal pathogen reveals clustering of transcriptionally co-regulated genes.</title>
        <authorList>
            <person name="Voorhies M."/>
            <person name="Cohen S."/>
            <person name="Shea T.P."/>
            <person name="Petrus S."/>
            <person name="Munoz J.F."/>
            <person name="Poplawski S."/>
            <person name="Goldman W.E."/>
            <person name="Michael T."/>
            <person name="Cuomo C.A."/>
            <person name="Sil A."/>
            <person name="Beyhan S."/>
        </authorList>
    </citation>
    <scope>NUCLEOTIDE SEQUENCE</scope>
    <source>
        <strain evidence="1">WU24</strain>
    </source>
</reference>
<evidence type="ECO:0000313" key="1">
    <source>
        <dbReference type="EMBL" id="QSS61295.1"/>
    </source>
</evidence>
<dbReference type="Proteomes" id="UP000663671">
    <property type="component" value="Chromosome 5"/>
</dbReference>
<sequence>MCSLKLEEFENILEVSPCLGHQLLEILRNESRGTSKSTGNLHLNRNPVALALGSFKAFIAMPNGLRRPSSTSSDGDNTSQQGEIMAIHSQWALLLRYVESEYKERSSGQSDHYRPWTSANQNELPPFGYKWLLLGGRLLRLSSSHCGHEKAGNQQCLWAAATSGYLMFELISCGNICIGRPLNDTYSARTEQSLMLFSFNQRDDRVIYSGISLLSWQLRNIPSREEKSPKFLSDTGIEATKKA</sequence>
<organism evidence="1 2">
    <name type="scientific">Ajellomyces capsulatus</name>
    <name type="common">Darling's disease fungus</name>
    <name type="synonym">Histoplasma capsulatum</name>
    <dbReference type="NCBI Taxonomy" id="5037"/>
    <lineage>
        <taxon>Eukaryota</taxon>
        <taxon>Fungi</taxon>
        <taxon>Dikarya</taxon>
        <taxon>Ascomycota</taxon>
        <taxon>Pezizomycotina</taxon>
        <taxon>Eurotiomycetes</taxon>
        <taxon>Eurotiomycetidae</taxon>
        <taxon>Onygenales</taxon>
        <taxon>Ajellomycetaceae</taxon>
        <taxon>Histoplasma</taxon>
    </lineage>
</organism>
<protein>
    <submittedName>
        <fullName evidence="1">Uncharacterized protein</fullName>
    </submittedName>
</protein>
<name>A0A8A1M6I8_AJECA</name>
<dbReference type="VEuPathDB" id="FungiDB:I7I51_03468"/>
<dbReference type="EMBL" id="CP069111">
    <property type="protein sequence ID" value="QSS61295.1"/>
    <property type="molecule type" value="Genomic_DNA"/>
</dbReference>
<gene>
    <name evidence="1" type="ORF">I7I51_03468</name>
</gene>
<evidence type="ECO:0000313" key="2">
    <source>
        <dbReference type="Proteomes" id="UP000663671"/>
    </source>
</evidence>